<dbReference type="EMBL" id="JAUYVL010000014">
    <property type="protein sequence ID" value="MDP2502850.1"/>
    <property type="molecule type" value="Genomic_DNA"/>
</dbReference>
<organism evidence="1 2">
    <name type="scientific">Vibrio splendidus</name>
    <dbReference type="NCBI Taxonomy" id="29497"/>
    <lineage>
        <taxon>Bacteria</taxon>
        <taxon>Pseudomonadati</taxon>
        <taxon>Pseudomonadota</taxon>
        <taxon>Gammaproteobacteria</taxon>
        <taxon>Vibrionales</taxon>
        <taxon>Vibrionaceae</taxon>
        <taxon>Vibrio</taxon>
    </lineage>
</organism>
<evidence type="ECO:0000313" key="1">
    <source>
        <dbReference type="EMBL" id="MDP2502850.1"/>
    </source>
</evidence>
<dbReference type="CDD" id="cd03801">
    <property type="entry name" value="GT4_PimA-like"/>
    <property type="match status" value="1"/>
</dbReference>
<name>A0AB35N3M2_VIBSP</name>
<comment type="caution">
    <text evidence="1">The sequence shown here is derived from an EMBL/GenBank/DDBJ whole genome shotgun (WGS) entry which is preliminary data.</text>
</comment>
<dbReference type="Pfam" id="PF13692">
    <property type="entry name" value="Glyco_trans_1_4"/>
    <property type="match status" value="1"/>
</dbReference>
<keyword evidence="1" id="KW-0808">Transferase</keyword>
<gene>
    <name evidence="1" type="ORF">Q8W42_19200</name>
</gene>
<evidence type="ECO:0000313" key="2">
    <source>
        <dbReference type="Proteomes" id="UP001177935"/>
    </source>
</evidence>
<dbReference type="AlphaFoldDB" id="A0AB35N3M2"/>
<sequence length="397" mass="45071">MKKILVITPRFPYPVIGGDRLRIFELCKFLSAYYDLTLVSLCETDDELQFPLPNDGVFKSVKRVLLPKWKSYANCMRALLSQKPLQVAYYESSEFGNLVNEIHGDYDLVIPHLIRVADYVKDLDIPKIIEMTDAISMNYERLAKVNGNTGIKGLIYKLEKSRLHEYEKNIITKFDYSIFVSQFDRDFLIEKSESFYTKMLICSNGVDRDRLPYNYQTGSLKLIFIGNMTSTQNYDAAYFFAKNVLSELRRIAPYEFCIIGRINEAQMKTLMEIDGVTVTGGVSSIPDTAAGALAGICSVRIAAGVQNKILEYMALGIPTISSSTGLEGLNAKHDESILVADTVDEYVQMVEKLRKNQRFAENISLNALNYIQNNHSWYHMLTPLHMAIDTLLDEANC</sequence>
<dbReference type="EC" id="2.4.-.-" evidence="1"/>
<dbReference type="GO" id="GO:0016757">
    <property type="term" value="F:glycosyltransferase activity"/>
    <property type="evidence" value="ECO:0007669"/>
    <property type="project" value="UniProtKB-KW"/>
</dbReference>
<keyword evidence="1" id="KW-0328">Glycosyltransferase</keyword>
<dbReference type="Gene3D" id="3.40.50.2000">
    <property type="entry name" value="Glycogen Phosphorylase B"/>
    <property type="match status" value="2"/>
</dbReference>
<dbReference type="RefSeq" id="WP_102534461.1">
    <property type="nucleotide sequence ID" value="NZ_CAWNTE010000096.1"/>
</dbReference>
<accession>A0AB35N3M2</accession>
<dbReference type="SUPFAM" id="SSF53756">
    <property type="entry name" value="UDP-Glycosyltransferase/glycogen phosphorylase"/>
    <property type="match status" value="1"/>
</dbReference>
<dbReference type="Proteomes" id="UP001177935">
    <property type="component" value="Unassembled WGS sequence"/>
</dbReference>
<proteinExistence type="predicted"/>
<protein>
    <submittedName>
        <fullName evidence="1">Glycosyltransferase family 4 protein</fullName>
        <ecNumber evidence="1">2.4.-.-</ecNumber>
    </submittedName>
</protein>
<reference evidence="1" key="1">
    <citation type="submission" date="2023-07" db="EMBL/GenBank/DDBJ databases">
        <title>Genome content predicts the carbon catabolic preferences of heterotrophic bacteria.</title>
        <authorList>
            <person name="Gralka M."/>
        </authorList>
    </citation>
    <scope>NUCLEOTIDE SEQUENCE</scope>
    <source>
        <strain evidence="1">6E02</strain>
    </source>
</reference>